<evidence type="ECO:0000256" key="2">
    <source>
        <dbReference type="ARBA" id="ARBA00023125"/>
    </source>
</evidence>
<dbReference type="Gene3D" id="1.10.357.10">
    <property type="entry name" value="Tetracycline Repressor, domain 2"/>
    <property type="match status" value="1"/>
</dbReference>
<name>A0A3A1TXM3_9MICO</name>
<sequence>MAGRLSEGDLERAAEAIADEQGLDGVTMSSVATRLGVRPPSLYGHVADRGGLLDRLSAHALERLADDLSVAVAGRSGPAALRAFADTHRTFARRSPGLWAALHRPVPPGSPGVAAGRRISTLTAAILRAYPIPDDDLVHAIRLLGAAVNGWIALERSGGFAHSAPDADASWTRALQALDALFDAWPTTASSPLTKETSR</sequence>
<evidence type="ECO:0000256" key="3">
    <source>
        <dbReference type="ARBA" id="ARBA00023163"/>
    </source>
</evidence>
<dbReference type="Gene3D" id="1.10.10.60">
    <property type="entry name" value="Homeodomain-like"/>
    <property type="match status" value="1"/>
</dbReference>
<protein>
    <submittedName>
        <fullName evidence="6">TetR/AcrR family transcriptional regulator</fullName>
    </submittedName>
</protein>
<dbReference type="InterPro" id="IPR001647">
    <property type="entry name" value="HTH_TetR"/>
</dbReference>
<dbReference type="AlphaFoldDB" id="A0A3A1TXM3"/>
<evidence type="ECO:0000313" key="6">
    <source>
        <dbReference type="EMBL" id="RIX28569.1"/>
    </source>
</evidence>
<keyword evidence="3" id="KW-0804">Transcription</keyword>
<dbReference type="GO" id="GO:0000976">
    <property type="term" value="F:transcription cis-regulatory region binding"/>
    <property type="evidence" value="ECO:0007669"/>
    <property type="project" value="TreeGrafter"/>
</dbReference>
<organism evidence="6 7">
    <name type="scientific">Amnibacterium setariae</name>
    <dbReference type="NCBI Taxonomy" id="2306585"/>
    <lineage>
        <taxon>Bacteria</taxon>
        <taxon>Bacillati</taxon>
        <taxon>Actinomycetota</taxon>
        <taxon>Actinomycetes</taxon>
        <taxon>Micrococcales</taxon>
        <taxon>Microbacteriaceae</taxon>
        <taxon>Amnibacterium</taxon>
    </lineage>
</organism>
<reference evidence="7" key="1">
    <citation type="submission" date="2018-09" db="EMBL/GenBank/DDBJ databases">
        <authorList>
            <person name="Kim I."/>
        </authorList>
    </citation>
    <scope>NUCLEOTIDE SEQUENCE [LARGE SCALE GENOMIC DNA]</scope>
    <source>
        <strain evidence="7">DD4a</strain>
    </source>
</reference>
<dbReference type="PROSITE" id="PS50977">
    <property type="entry name" value="HTH_TETR_2"/>
    <property type="match status" value="1"/>
</dbReference>
<dbReference type="SUPFAM" id="SSF46689">
    <property type="entry name" value="Homeodomain-like"/>
    <property type="match status" value="1"/>
</dbReference>
<dbReference type="EMBL" id="QXTG01000002">
    <property type="protein sequence ID" value="RIX28569.1"/>
    <property type="molecule type" value="Genomic_DNA"/>
</dbReference>
<evidence type="ECO:0000256" key="4">
    <source>
        <dbReference type="PROSITE-ProRule" id="PRU00335"/>
    </source>
</evidence>
<dbReference type="InterPro" id="IPR050109">
    <property type="entry name" value="HTH-type_TetR-like_transc_reg"/>
</dbReference>
<dbReference type="GO" id="GO:0003700">
    <property type="term" value="F:DNA-binding transcription factor activity"/>
    <property type="evidence" value="ECO:0007669"/>
    <property type="project" value="TreeGrafter"/>
</dbReference>
<evidence type="ECO:0000313" key="7">
    <source>
        <dbReference type="Proteomes" id="UP000265742"/>
    </source>
</evidence>
<dbReference type="InterPro" id="IPR036271">
    <property type="entry name" value="Tet_transcr_reg_TetR-rel_C_sf"/>
</dbReference>
<dbReference type="PANTHER" id="PTHR30055:SF239">
    <property type="entry name" value="TRANSCRIPTIONAL REGULATORY PROTEIN"/>
    <property type="match status" value="1"/>
</dbReference>
<keyword evidence="7" id="KW-1185">Reference proteome</keyword>
<dbReference type="InterPro" id="IPR025996">
    <property type="entry name" value="MT1864/Rv1816-like_C"/>
</dbReference>
<evidence type="ECO:0000259" key="5">
    <source>
        <dbReference type="PROSITE" id="PS50977"/>
    </source>
</evidence>
<dbReference type="RefSeq" id="WP_119482879.1">
    <property type="nucleotide sequence ID" value="NZ_QXTG01000002.1"/>
</dbReference>
<proteinExistence type="predicted"/>
<dbReference type="Proteomes" id="UP000265742">
    <property type="component" value="Unassembled WGS sequence"/>
</dbReference>
<keyword evidence="2 4" id="KW-0238">DNA-binding</keyword>
<dbReference type="Pfam" id="PF00440">
    <property type="entry name" value="TetR_N"/>
    <property type="match status" value="1"/>
</dbReference>
<dbReference type="PANTHER" id="PTHR30055">
    <property type="entry name" value="HTH-TYPE TRANSCRIPTIONAL REGULATOR RUTR"/>
    <property type="match status" value="1"/>
</dbReference>
<dbReference type="InterPro" id="IPR009057">
    <property type="entry name" value="Homeodomain-like_sf"/>
</dbReference>
<evidence type="ECO:0000256" key="1">
    <source>
        <dbReference type="ARBA" id="ARBA00023015"/>
    </source>
</evidence>
<comment type="caution">
    <text evidence="6">The sequence shown here is derived from an EMBL/GenBank/DDBJ whole genome shotgun (WGS) entry which is preliminary data.</text>
</comment>
<feature type="domain" description="HTH tetR-type" evidence="5">
    <location>
        <begin position="4"/>
        <end position="64"/>
    </location>
</feature>
<feature type="DNA-binding region" description="H-T-H motif" evidence="4">
    <location>
        <begin position="27"/>
        <end position="46"/>
    </location>
</feature>
<keyword evidence="1" id="KW-0805">Transcription regulation</keyword>
<accession>A0A3A1TXM3</accession>
<gene>
    <name evidence="6" type="ORF">D1781_14245</name>
</gene>
<dbReference type="SUPFAM" id="SSF48498">
    <property type="entry name" value="Tetracyclin repressor-like, C-terminal domain"/>
    <property type="match status" value="1"/>
</dbReference>
<dbReference type="OrthoDB" id="71867at2"/>
<dbReference type="Pfam" id="PF13305">
    <property type="entry name" value="TetR_C_33"/>
    <property type="match status" value="1"/>
</dbReference>